<dbReference type="GO" id="GO:0016639">
    <property type="term" value="F:oxidoreductase activity, acting on the CH-NH2 group of donors, NAD or NADP as acceptor"/>
    <property type="evidence" value="ECO:0007669"/>
    <property type="project" value="InterPro"/>
</dbReference>
<dbReference type="RefSeq" id="WP_203989872.1">
    <property type="nucleotide sequence ID" value="NZ_BOOU01000062.1"/>
</dbReference>
<reference evidence="1" key="1">
    <citation type="submission" date="2021-01" db="EMBL/GenBank/DDBJ databases">
        <title>Whole genome shotgun sequence of Sphaerisporangium rufum NBRC 109079.</title>
        <authorList>
            <person name="Komaki H."/>
            <person name="Tamura T."/>
        </authorList>
    </citation>
    <scope>NUCLEOTIDE SEQUENCE</scope>
    <source>
        <strain evidence="1">NBRC 109079</strain>
    </source>
</reference>
<gene>
    <name evidence="1" type="primary">ocd</name>
    <name evidence="1" type="ORF">Sru01_47180</name>
</gene>
<keyword evidence="2" id="KW-1185">Reference proteome</keyword>
<dbReference type="InterPro" id="IPR023866">
    <property type="entry name" value="SbnB"/>
</dbReference>
<sequence>MLVLTHDDVRQVLDGQEARVLDAVREAYLLHAGGRTSLPHSVFLRFPGKERERIIGLPAYLDAATATAGIKWVASFPANHERALPRASAVVMTNSAETGRPEAVIEGSVISARRTGASAALAAGLLANPATPDRAVSLIGCGLIQFEVLRFLRLTCPQVAEVTLFDRDDTRAADFAGRCTRAWPDLTVRHARDAAEALAAHRLVSLATTAVRPHLDTRGCRPGTLLLHVSLRDLTPEAILAARNVVDDTDHVCRERTSVHLAEQLAGHRGFIHDEIGNLLRAPENDVRRDPDRVTVFSPFGLGVLDLALARLVQDDAAKAGLGVPVPDFLP</sequence>
<name>A0A919V054_9ACTN</name>
<dbReference type="EMBL" id="BOOU01000062">
    <property type="protein sequence ID" value="GII79736.1"/>
    <property type="molecule type" value="Genomic_DNA"/>
</dbReference>
<dbReference type="InterPro" id="IPR023401">
    <property type="entry name" value="ODC_N"/>
</dbReference>
<dbReference type="PANTHER" id="PTHR13812:SF19">
    <property type="entry name" value="KETIMINE REDUCTASE MU-CRYSTALLIN"/>
    <property type="match status" value="1"/>
</dbReference>
<dbReference type="InterPro" id="IPR003462">
    <property type="entry name" value="ODC_Mu_crystall"/>
</dbReference>
<proteinExistence type="predicted"/>
<dbReference type="Gene3D" id="3.30.1780.10">
    <property type="entry name" value="ornithine cyclodeaminase, domain 1"/>
    <property type="match status" value="1"/>
</dbReference>
<accession>A0A919V054</accession>
<organism evidence="1 2">
    <name type="scientific">Sphaerisporangium rufum</name>
    <dbReference type="NCBI Taxonomy" id="1381558"/>
    <lineage>
        <taxon>Bacteria</taxon>
        <taxon>Bacillati</taxon>
        <taxon>Actinomycetota</taxon>
        <taxon>Actinomycetes</taxon>
        <taxon>Streptosporangiales</taxon>
        <taxon>Streptosporangiaceae</taxon>
        <taxon>Sphaerisporangium</taxon>
    </lineage>
</organism>
<dbReference type="NCBIfam" id="TIGR03944">
    <property type="entry name" value="dehyd_SbnB_fam"/>
    <property type="match status" value="1"/>
</dbReference>
<dbReference type="GO" id="GO:0005737">
    <property type="term" value="C:cytoplasm"/>
    <property type="evidence" value="ECO:0007669"/>
    <property type="project" value="TreeGrafter"/>
</dbReference>
<evidence type="ECO:0000313" key="1">
    <source>
        <dbReference type="EMBL" id="GII79736.1"/>
    </source>
</evidence>
<dbReference type="SUPFAM" id="SSF51735">
    <property type="entry name" value="NAD(P)-binding Rossmann-fold domains"/>
    <property type="match status" value="1"/>
</dbReference>
<protein>
    <submittedName>
        <fullName evidence="1">2,3-diaminopropionate biosynthesis protein SbnB</fullName>
    </submittedName>
</protein>
<dbReference type="Pfam" id="PF02423">
    <property type="entry name" value="OCD_Mu_crystall"/>
    <property type="match status" value="1"/>
</dbReference>
<dbReference type="PIRSF" id="PIRSF001439">
    <property type="entry name" value="CryM"/>
    <property type="match status" value="1"/>
</dbReference>
<dbReference type="InterPro" id="IPR036291">
    <property type="entry name" value="NAD(P)-bd_dom_sf"/>
</dbReference>
<dbReference type="AlphaFoldDB" id="A0A919V054"/>
<comment type="caution">
    <text evidence="1">The sequence shown here is derived from an EMBL/GenBank/DDBJ whole genome shotgun (WGS) entry which is preliminary data.</text>
</comment>
<dbReference type="Proteomes" id="UP000655287">
    <property type="component" value="Unassembled WGS sequence"/>
</dbReference>
<dbReference type="GO" id="GO:0019290">
    <property type="term" value="P:siderophore biosynthetic process"/>
    <property type="evidence" value="ECO:0007669"/>
    <property type="project" value="InterPro"/>
</dbReference>
<evidence type="ECO:0000313" key="2">
    <source>
        <dbReference type="Proteomes" id="UP000655287"/>
    </source>
</evidence>
<dbReference type="PANTHER" id="PTHR13812">
    <property type="entry name" value="KETIMINE REDUCTASE MU-CRYSTALLIN"/>
    <property type="match status" value="1"/>
</dbReference>
<dbReference type="Gene3D" id="3.40.50.720">
    <property type="entry name" value="NAD(P)-binding Rossmann-like Domain"/>
    <property type="match status" value="1"/>
</dbReference>